<dbReference type="CDD" id="cd24077">
    <property type="entry name" value="ASKHA_ATPase_ROK_SaXylR-like"/>
    <property type="match status" value="1"/>
</dbReference>
<dbReference type="Pfam" id="PF00480">
    <property type="entry name" value="ROK"/>
    <property type="match status" value="1"/>
</dbReference>
<name>A0A1S7FXS7_9LIST</name>
<organism evidence="4 5">
    <name type="scientific">Listeria weihenstephanensis</name>
    <dbReference type="NCBI Taxonomy" id="1006155"/>
    <lineage>
        <taxon>Bacteria</taxon>
        <taxon>Bacillati</taxon>
        <taxon>Bacillota</taxon>
        <taxon>Bacilli</taxon>
        <taxon>Bacillales</taxon>
        <taxon>Listeriaceae</taxon>
        <taxon>Listeria</taxon>
    </lineage>
</organism>
<dbReference type="AlphaFoldDB" id="A0A1S7FXS7"/>
<sequence>MFANRIGIRETNERTVLSVIVNDGPLSRAKLSEKIGLNKASVSAIVKKLIEQKLIKEVGIGESTIQGGRKPIMLELNKAAGFAVSIDIGYDYIDTMIHYLDGTIRKRKLLPFRTIEKTTITAELITIIEEITEKLPKSPFGIVGMTIAIHGVIHNNQIVFTPAYDFTDFPLAEELAAHFDFPIFLENEANLFALSEHAKNSSYHNLVGISIHAGVGAGIIMNDALYTGENGLSGEIGHMIVQVNGNHCTCGGNGCLETYSSEKVILDTYRDLTQNPEAIIPDLYRAYAANDPIATKLLGDMIDYLSIAVHNAITLYNPKVIAIHSEISRLIPDFPEKIKQKLPHLTAKNIEIKKASLGEESILFGAAVVTISNFLEVPRFELKN</sequence>
<dbReference type="Pfam" id="PF13412">
    <property type="entry name" value="HTH_24"/>
    <property type="match status" value="1"/>
</dbReference>
<comment type="function">
    <text evidence="1">Transcriptional repressor of xylose-utilizing enzymes.</text>
</comment>
<keyword evidence="3" id="KW-0859">Xylose metabolism</keyword>
<dbReference type="GO" id="GO:0042732">
    <property type="term" value="P:D-xylose metabolic process"/>
    <property type="evidence" value="ECO:0007669"/>
    <property type="project" value="UniProtKB-KW"/>
</dbReference>
<reference evidence="5" key="1">
    <citation type="submission" date="2015-03" db="EMBL/GenBank/DDBJ databases">
        <authorList>
            <person name="Ferrari E."/>
            <person name="Walter M.C."/>
            <person name="Huptas C."/>
            <person name="Scherer S."/>
            <person name="Mueller-Herbst S."/>
        </authorList>
    </citation>
    <scope>NUCLEOTIDE SEQUENCE [LARGE SCALE GENOMIC DNA]</scope>
    <source>
        <strain evidence="5">LWP01</strain>
    </source>
</reference>
<dbReference type="InterPro" id="IPR049874">
    <property type="entry name" value="ROK_cs"/>
</dbReference>
<dbReference type="Gene3D" id="3.30.420.40">
    <property type="match status" value="2"/>
</dbReference>
<evidence type="ECO:0000313" key="4">
    <source>
        <dbReference type="EMBL" id="AQY52212.1"/>
    </source>
</evidence>
<dbReference type="InterPro" id="IPR036388">
    <property type="entry name" value="WH-like_DNA-bd_sf"/>
</dbReference>
<gene>
    <name evidence="4" type="ORF">UE46_15070</name>
</gene>
<evidence type="ECO:0000256" key="3">
    <source>
        <dbReference type="ARBA" id="ARBA00022629"/>
    </source>
</evidence>
<dbReference type="SUPFAM" id="SSF53067">
    <property type="entry name" value="Actin-like ATPase domain"/>
    <property type="match status" value="1"/>
</dbReference>
<dbReference type="InterPro" id="IPR036390">
    <property type="entry name" value="WH_DNA-bd_sf"/>
</dbReference>
<dbReference type="RefSeq" id="WP_036060733.1">
    <property type="nucleotide sequence ID" value="NZ_CP011102.1"/>
</dbReference>
<evidence type="ECO:0000256" key="1">
    <source>
        <dbReference type="ARBA" id="ARBA00002486"/>
    </source>
</evidence>
<dbReference type="Proteomes" id="UP000223060">
    <property type="component" value="Chromosome"/>
</dbReference>
<dbReference type="PANTHER" id="PTHR18964">
    <property type="entry name" value="ROK (REPRESSOR, ORF, KINASE) FAMILY"/>
    <property type="match status" value="1"/>
</dbReference>
<dbReference type="Gene3D" id="1.10.10.10">
    <property type="entry name" value="Winged helix-like DNA-binding domain superfamily/Winged helix DNA-binding domain"/>
    <property type="match status" value="1"/>
</dbReference>
<keyword evidence="3" id="KW-0119">Carbohydrate metabolism</keyword>
<evidence type="ECO:0000313" key="5">
    <source>
        <dbReference type="Proteomes" id="UP000223060"/>
    </source>
</evidence>
<evidence type="ECO:0000256" key="2">
    <source>
        <dbReference type="ARBA" id="ARBA00006479"/>
    </source>
</evidence>
<accession>A0A1S7FXS7</accession>
<dbReference type="PANTHER" id="PTHR18964:SF149">
    <property type="entry name" value="BIFUNCTIONAL UDP-N-ACETYLGLUCOSAMINE 2-EPIMERASE_N-ACETYLMANNOSAMINE KINASE"/>
    <property type="match status" value="1"/>
</dbReference>
<proteinExistence type="inferred from homology"/>
<dbReference type="EMBL" id="CP011102">
    <property type="protein sequence ID" value="AQY52212.1"/>
    <property type="molecule type" value="Genomic_DNA"/>
</dbReference>
<dbReference type="InterPro" id="IPR000600">
    <property type="entry name" value="ROK"/>
</dbReference>
<dbReference type="KEGG" id="lwi:UE46_15070"/>
<dbReference type="InterPro" id="IPR043129">
    <property type="entry name" value="ATPase_NBD"/>
</dbReference>
<dbReference type="SUPFAM" id="SSF46785">
    <property type="entry name" value="Winged helix' DNA-binding domain"/>
    <property type="match status" value="1"/>
</dbReference>
<comment type="similarity">
    <text evidence="2">Belongs to the ROK (NagC/XylR) family.</text>
</comment>
<keyword evidence="5" id="KW-1185">Reference proteome</keyword>
<dbReference type="PROSITE" id="PS01125">
    <property type="entry name" value="ROK"/>
    <property type="match status" value="1"/>
</dbReference>
<protein>
    <submittedName>
        <fullName evidence="4">XylR family transcriptional regulator</fullName>
    </submittedName>
</protein>